<feature type="compositionally biased region" description="Polar residues" evidence="1">
    <location>
        <begin position="213"/>
        <end position="239"/>
    </location>
</feature>
<reference evidence="2 3" key="1">
    <citation type="submission" date="2024-09" db="EMBL/GenBank/DDBJ databases">
        <title>Chromosome-scale assembly of Riccia sorocarpa.</title>
        <authorList>
            <person name="Paukszto L."/>
        </authorList>
    </citation>
    <scope>NUCLEOTIDE SEQUENCE [LARGE SCALE GENOMIC DNA]</scope>
    <source>
        <strain evidence="2">LP-2024</strain>
        <tissue evidence="2">Aerial parts of the thallus</tissue>
    </source>
</reference>
<accession>A0ABD3HK78</accession>
<dbReference type="Proteomes" id="UP001633002">
    <property type="component" value="Unassembled WGS sequence"/>
</dbReference>
<dbReference type="AlphaFoldDB" id="A0ABD3HK78"/>
<feature type="region of interest" description="Disordered" evidence="1">
    <location>
        <begin position="183"/>
        <end position="248"/>
    </location>
</feature>
<gene>
    <name evidence="2" type="ORF">R1sor_005679</name>
</gene>
<keyword evidence="3" id="KW-1185">Reference proteome</keyword>
<organism evidence="2 3">
    <name type="scientific">Riccia sorocarpa</name>
    <dbReference type="NCBI Taxonomy" id="122646"/>
    <lineage>
        <taxon>Eukaryota</taxon>
        <taxon>Viridiplantae</taxon>
        <taxon>Streptophyta</taxon>
        <taxon>Embryophyta</taxon>
        <taxon>Marchantiophyta</taxon>
        <taxon>Marchantiopsida</taxon>
        <taxon>Marchantiidae</taxon>
        <taxon>Marchantiales</taxon>
        <taxon>Ricciaceae</taxon>
        <taxon>Riccia</taxon>
    </lineage>
</organism>
<evidence type="ECO:0000256" key="1">
    <source>
        <dbReference type="SAM" id="MobiDB-lite"/>
    </source>
</evidence>
<proteinExistence type="predicted"/>
<evidence type="ECO:0000313" key="2">
    <source>
        <dbReference type="EMBL" id="KAL3692028.1"/>
    </source>
</evidence>
<feature type="compositionally biased region" description="Low complexity" evidence="1">
    <location>
        <begin position="192"/>
        <end position="205"/>
    </location>
</feature>
<comment type="caution">
    <text evidence="2">The sequence shown here is derived from an EMBL/GenBank/DDBJ whole genome shotgun (WGS) entry which is preliminary data.</text>
</comment>
<evidence type="ECO:0000313" key="3">
    <source>
        <dbReference type="Proteomes" id="UP001633002"/>
    </source>
</evidence>
<protein>
    <submittedName>
        <fullName evidence="2">Uncharacterized protein</fullName>
    </submittedName>
</protein>
<dbReference type="EMBL" id="JBJQOH010000003">
    <property type="protein sequence ID" value="KAL3692028.1"/>
    <property type="molecule type" value="Genomic_DNA"/>
</dbReference>
<sequence>MDMDGGRWSFFMELRRHGLFYEEKVLEEIRRLERWITVQALEEITLLDSQGWTWTEGDGFFMELLKDKTSVMYWTGNGEYKGPPECGRRGGTKVGESRRADLRCLGATENMCSNLLGWVDAALRLATRDSSYLVLLLEFTNMLWKERNNLIFNGKNAKKPTSVLLRNIYKRWMLSRRPRPEEESLKEDSLAVSVNSVGDASSSSSWREGARSLSRQTDFSSLGSSIADSAEETSGSHPSARSEVYRET</sequence>
<name>A0ABD3HK78_9MARC</name>